<evidence type="ECO:0000256" key="16">
    <source>
        <dbReference type="ARBA" id="ARBA00023315"/>
    </source>
</evidence>
<dbReference type="AlphaFoldDB" id="A0A1C7LQ78"/>
<keyword evidence="10" id="KW-0256">Endoplasmic reticulum</keyword>
<dbReference type="GO" id="GO:0016020">
    <property type="term" value="C:membrane"/>
    <property type="evidence" value="ECO:0007669"/>
    <property type="project" value="UniProtKB-SubCell"/>
</dbReference>
<dbReference type="GO" id="GO:0017059">
    <property type="term" value="C:serine palmitoyltransferase complex"/>
    <property type="evidence" value="ECO:0007669"/>
    <property type="project" value="TreeGrafter"/>
</dbReference>
<evidence type="ECO:0000256" key="3">
    <source>
        <dbReference type="ARBA" id="ARBA00004370"/>
    </source>
</evidence>
<dbReference type="OrthoDB" id="65434at2759"/>
<dbReference type="GO" id="GO:0046512">
    <property type="term" value="P:sphingosine biosynthetic process"/>
    <property type="evidence" value="ECO:0007669"/>
    <property type="project" value="TreeGrafter"/>
</dbReference>
<sequence>IIHIRSPMDITTAILNSASTKPTCRTRFSPVLTAHSPLRRGERRGQRHTRDFDETHMPSPIALNPLTQTPSMFKKKSSSAMSTAASYLSAVSEADARARAHGGTPNSTPALSLSSSLTSSSEDTVLNDAPVDFTDGLSYPRVPPNSDQVFTTVHSEFGHCANEQYRYTSRHRPGTPYKSIVEQDPPYYVLLTTYMSYLLVICLGHLRDFLGKRFKRSAYKHLLSHNGYAALNSDFDSFYTRRLKLRIDDCFSHPVTGVPGRTIMLLDRYSPNYNATMGNGVCADAVEASVARYGVSSCGTRLEGGTLDLHVQTEALVARFLGMEDSLISSMGFATNSTIIPALVNKGCLVISDELNHASIRFGVRLSGANVRMFKHNDMKALEALLREVISQGQPKTHRPWKKILLIVEGLYSMEGTLVNLPVIMELKKKYKFYLFIDEAHSIGALGPHGRGVTDYFGVVPPRSVDILMGTFTKSFGAAGGYIAGNKALIDLMRLRGHSGAYAESMTPPVLTQIIASMASIMGVTLPAEKPSSPSLALLRSADGGAVAEAELSGTAPHLPCRHGYPWFLLCAMVPTVVLAFNTRYLNRGLRKLGFITYGHDDSPVVPLLLFHPGKMAVFSRMMRTRATPIIVVVVAYPATPLVTSRVRFCLSAAHTKEDVDIVLRACDEIGDFLDLKQGAGERWPLQEIIDRAIELVNMPEVA</sequence>
<feature type="compositionally biased region" description="Basic and acidic residues" evidence="18">
    <location>
        <begin position="39"/>
        <end position="56"/>
    </location>
</feature>
<evidence type="ECO:0000256" key="2">
    <source>
        <dbReference type="ARBA" id="ARBA00004240"/>
    </source>
</evidence>
<evidence type="ECO:0000256" key="7">
    <source>
        <dbReference type="ARBA" id="ARBA00013220"/>
    </source>
</evidence>
<keyword evidence="15" id="KW-0472">Membrane</keyword>
<keyword evidence="11" id="KW-0663">Pyridoxal phosphate</keyword>
<evidence type="ECO:0000313" key="21">
    <source>
        <dbReference type="Proteomes" id="UP000092993"/>
    </source>
</evidence>
<evidence type="ECO:0000256" key="10">
    <source>
        <dbReference type="ARBA" id="ARBA00022824"/>
    </source>
</evidence>
<dbReference type="STRING" id="5627.A0A1C7LQ78"/>
<keyword evidence="8 20" id="KW-0808">Transferase</keyword>
<name>A0A1C7LQ78_GRIFR</name>
<dbReference type="InterPro" id="IPR050087">
    <property type="entry name" value="AON_synthase_class-II"/>
</dbReference>
<organism evidence="20 21">
    <name type="scientific">Grifola frondosa</name>
    <name type="common">Maitake</name>
    <name type="synonym">Polyporus frondosus</name>
    <dbReference type="NCBI Taxonomy" id="5627"/>
    <lineage>
        <taxon>Eukaryota</taxon>
        <taxon>Fungi</taxon>
        <taxon>Dikarya</taxon>
        <taxon>Basidiomycota</taxon>
        <taxon>Agaricomycotina</taxon>
        <taxon>Agaricomycetes</taxon>
        <taxon>Polyporales</taxon>
        <taxon>Grifolaceae</taxon>
        <taxon>Grifola</taxon>
    </lineage>
</organism>
<dbReference type="InterPro" id="IPR015422">
    <property type="entry name" value="PyrdxlP-dep_Trfase_small"/>
</dbReference>
<evidence type="ECO:0000256" key="14">
    <source>
        <dbReference type="ARBA" id="ARBA00023098"/>
    </source>
</evidence>
<keyword evidence="14" id="KW-0443">Lipid metabolism</keyword>
<dbReference type="InterPro" id="IPR001917">
    <property type="entry name" value="Aminotrans_II_pyridoxalP_BS"/>
</dbReference>
<gene>
    <name evidence="20" type="primary">LCB2</name>
    <name evidence="20" type="ORF">A0H81_13255</name>
</gene>
<dbReference type="PANTHER" id="PTHR13693:SF3">
    <property type="entry name" value="LD36009P"/>
    <property type="match status" value="1"/>
</dbReference>
<comment type="cofactor">
    <cofactor evidence="1">
        <name>pyridoxal 5'-phosphate</name>
        <dbReference type="ChEBI" id="CHEBI:597326"/>
    </cofactor>
</comment>
<evidence type="ECO:0000256" key="17">
    <source>
        <dbReference type="ARBA" id="ARBA00048528"/>
    </source>
</evidence>
<keyword evidence="13" id="KW-1133">Transmembrane helix</keyword>
<dbReference type="Gene3D" id="3.40.640.10">
    <property type="entry name" value="Type I PLP-dependent aspartate aminotransferase-like (Major domain)"/>
    <property type="match status" value="1"/>
</dbReference>
<dbReference type="EMBL" id="LUGG01000027">
    <property type="protein sequence ID" value="OBZ66911.1"/>
    <property type="molecule type" value="Genomic_DNA"/>
</dbReference>
<dbReference type="InterPro" id="IPR004839">
    <property type="entry name" value="Aminotransferase_I/II_large"/>
</dbReference>
<evidence type="ECO:0000256" key="4">
    <source>
        <dbReference type="ARBA" id="ARBA00004760"/>
    </source>
</evidence>
<evidence type="ECO:0000256" key="11">
    <source>
        <dbReference type="ARBA" id="ARBA00022898"/>
    </source>
</evidence>
<dbReference type="Proteomes" id="UP000092993">
    <property type="component" value="Unassembled WGS sequence"/>
</dbReference>
<evidence type="ECO:0000256" key="1">
    <source>
        <dbReference type="ARBA" id="ARBA00001933"/>
    </source>
</evidence>
<dbReference type="GO" id="GO:0005783">
    <property type="term" value="C:endoplasmic reticulum"/>
    <property type="evidence" value="ECO:0007669"/>
    <property type="project" value="UniProtKB-SubCell"/>
</dbReference>
<dbReference type="GO" id="GO:0004758">
    <property type="term" value="F:serine C-palmitoyltransferase activity"/>
    <property type="evidence" value="ECO:0007669"/>
    <property type="project" value="UniProtKB-EC"/>
</dbReference>
<dbReference type="GO" id="GO:0046513">
    <property type="term" value="P:ceramide biosynthetic process"/>
    <property type="evidence" value="ECO:0007669"/>
    <property type="project" value="TreeGrafter"/>
</dbReference>
<evidence type="ECO:0000256" key="8">
    <source>
        <dbReference type="ARBA" id="ARBA00022679"/>
    </source>
</evidence>
<feature type="domain" description="Aminotransferase class I/classII large" evidence="19">
    <location>
        <begin position="277"/>
        <end position="515"/>
    </location>
</feature>
<dbReference type="CDD" id="cd06454">
    <property type="entry name" value="KBL_like"/>
    <property type="match status" value="1"/>
</dbReference>
<evidence type="ECO:0000256" key="12">
    <source>
        <dbReference type="ARBA" id="ARBA00022919"/>
    </source>
</evidence>
<keyword evidence="21" id="KW-1185">Reference proteome</keyword>
<dbReference type="PANTHER" id="PTHR13693">
    <property type="entry name" value="CLASS II AMINOTRANSFERASE/8-AMINO-7-OXONONANOATE SYNTHASE"/>
    <property type="match status" value="1"/>
</dbReference>
<dbReference type="Gene3D" id="3.90.1150.10">
    <property type="entry name" value="Aspartate Aminotransferase, domain 1"/>
    <property type="match status" value="1"/>
</dbReference>
<dbReference type="InterPro" id="IPR015421">
    <property type="entry name" value="PyrdxlP-dep_Trfase_major"/>
</dbReference>
<evidence type="ECO:0000259" key="19">
    <source>
        <dbReference type="Pfam" id="PF00155"/>
    </source>
</evidence>
<dbReference type="EC" id="2.3.1.50" evidence="7"/>
<protein>
    <recommendedName>
        <fullName evidence="7">serine C-palmitoyltransferase</fullName>
        <ecNumber evidence="7">2.3.1.50</ecNumber>
    </recommendedName>
</protein>
<keyword evidence="12" id="KW-0746">Sphingolipid metabolism</keyword>
<accession>A0A1C7LQ78</accession>
<comment type="catalytic activity">
    <reaction evidence="17">
        <text>L-serine + hexadecanoyl-CoA + H(+) = 3-oxosphinganine + CO2 + CoA</text>
        <dbReference type="Rhea" id="RHEA:14761"/>
        <dbReference type="ChEBI" id="CHEBI:15378"/>
        <dbReference type="ChEBI" id="CHEBI:16526"/>
        <dbReference type="ChEBI" id="CHEBI:33384"/>
        <dbReference type="ChEBI" id="CHEBI:57287"/>
        <dbReference type="ChEBI" id="CHEBI:57379"/>
        <dbReference type="ChEBI" id="CHEBI:58299"/>
        <dbReference type="EC" id="2.3.1.50"/>
    </reaction>
</comment>
<feature type="region of interest" description="Disordered" evidence="18">
    <location>
        <begin position="98"/>
        <end position="123"/>
    </location>
</feature>
<comment type="pathway">
    <text evidence="4">Lipid metabolism; sphingolipid metabolism.</text>
</comment>
<dbReference type="InterPro" id="IPR015424">
    <property type="entry name" value="PyrdxlP-dep_Trfase"/>
</dbReference>
<comment type="pathway">
    <text evidence="5">Sphingolipid metabolism.</text>
</comment>
<feature type="compositionally biased region" description="Low complexity" evidence="18">
    <location>
        <begin position="111"/>
        <end position="121"/>
    </location>
</feature>
<dbReference type="SUPFAM" id="SSF53383">
    <property type="entry name" value="PLP-dependent transferases"/>
    <property type="match status" value="1"/>
</dbReference>
<evidence type="ECO:0000313" key="20">
    <source>
        <dbReference type="EMBL" id="OBZ66911.1"/>
    </source>
</evidence>
<dbReference type="FunFam" id="3.40.640.10:FF:000047">
    <property type="entry name" value="serine palmitoyltransferase 2 isoform X1"/>
    <property type="match status" value="1"/>
</dbReference>
<evidence type="ECO:0000256" key="18">
    <source>
        <dbReference type="SAM" id="MobiDB-lite"/>
    </source>
</evidence>
<feature type="domain" description="Aminotransferase class I/classII large" evidence="19">
    <location>
        <begin position="581"/>
        <end position="666"/>
    </location>
</feature>
<keyword evidence="16" id="KW-0012">Acyltransferase</keyword>
<dbReference type="Pfam" id="PF00155">
    <property type="entry name" value="Aminotran_1_2"/>
    <property type="match status" value="2"/>
</dbReference>
<feature type="region of interest" description="Disordered" evidence="18">
    <location>
        <begin position="38"/>
        <end position="67"/>
    </location>
</feature>
<evidence type="ECO:0000256" key="6">
    <source>
        <dbReference type="ARBA" id="ARBA00008392"/>
    </source>
</evidence>
<dbReference type="GO" id="GO:0030170">
    <property type="term" value="F:pyridoxal phosphate binding"/>
    <property type="evidence" value="ECO:0007669"/>
    <property type="project" value="InterPro"/>
</dbReference>
<reference evidence="20 21" key="1">
    <citation type="submission" date="2016-03" db="EMBL/GenBank/DDBJ databases">
        <title>Whole genome sequencing of Grifola frondosa 9006-11.</title>
        <authorList>
            <person name="Min B."/>
            <person name="Park H."/>
            <person name="Kim J.-G."/>
            <person name="Cho H."/>
            <person name="Oh Y.-L."/>
            <person name="Kong W.-S."/>
            <person name="Choi I.-G."/>
        </authorList>
    </citation>
    <scope>NUCLEOTIDE SEQUENCE [LARGE SCALE GENOMIC DNA]</scope>
    <source>
        <strain evidence="20 21">9006-11</strain>
    </source>
</reference>
<proteinExistence type="inferred from homology"/>
<feature type="non-terminal residue" evidence="20">
    <location>
        <position position="1"/>
    </location>
</feature>
<evidence type="ECO:0000256" key="15">
    <source>
        <dbReference type="ARBA" id="ARBA00023136"/>
    </source>
</evidence>
<evidence type="ECO:0000256" key="5">
    <source>
        <dbReference type="ARBA" id="ARBA00004991"/>
    </source>
</evidence>
<comment type="similarity">
    <text evidence="6">Belongs to the class-II pyridoxal-phosphate-dependent aminotransferase family.</text>
</comment>
<comment type="subcellular location">
    <subcellularLocation>
        <location evidence="2">Endoplasmic reticulum</location>
    </subcellularLocation>
    <subcellularLocation>
        <location evidence="3">Membrane</location>
    </subcellularLocation>
</comment>
<comment type="caution">
    <text evidence="20">The sequence shown here is derived from an EMBL/GenBank/DDBJ whole genome shotgun (WGS) entry which is preliminary data.</text>
</comment>
<evidence type="ECO:0000256" key="13">
    <source>
        <dbReference type="ARBA" id="ARBA00022989"/>
    </source>
</evidence>
<dbReference type="PROSITE" id="PS00599">
    <property type="entry name" value="AA_TRANSFER_CLASS_2"/>
    <property type="match status" value="1"/>
</dbReference>
<evidence type="ECO:0000256" key="9">
    <source>
        <dbReference type="ARBA" id="ARBA00022692"/>
    </source>
</evidence>
<keyword evidence="9" id="KW-0812">Transmembrane</keyword>
<dbReference type="OMA" id="QPRANGC"/>